<evidence type="ECO:0000313" key="1">
    <source>
        <dbReference type="EMBL" id="KLV18373.1"/>
    </source>
</evidence>
<dbReference type="EMBL" id="LDPG01000007">
    <property type="protein sequence ID" value="KLV18373.1"/>
    <property type="molecule type" value="Genomic_DNA"/>
</dbReference>
<evidence type="ECO:0000313" key="2">
    <source>
        <dbReference type="Proteomes" id="UP000035904"/>
    </source>
</evidence>
<organism evidence="1 2">
    <name type="scientific">Bacillus anthracis</name>
    <name type="common">anthrax bacterium</name>
    <dbReference type="NCBI Taxonomy" id="1392"/>
    <lineage>
        <taxon>Bacteria</taxon>
        <taxon>Bacillati</taxon>
        <taxon>Bacillota</taxon>
        <taxon>Bacilli</taxon>
        <taxon>Bacillales</taxon>
        <taxon>Bacillaceae</taxon>
        <taxon>Bacillus</taxon>
        <taxon>Bacillus cereus group</taxon>
    </lineage>
</organism>
<comment type="caution">
    <text evidence="1">The sequence shown here is derived from an EMBL/GenBank/DDBJ whole genome shotgun (WGS) entry which is preliminary data.</text>
</comment>
<reference evidence="1 2" key="1">
    <citation type="submission" date="2015-05" db="EMBL/GenBank/DDBJ databases">
        <title>Whole genome sequence and identification of bacterial endophytes from Costus igneus.</title>
        <authorList>
            <person name="Lee Y.P."/>
            <person name="Gan H.M."/>
            <person name="Eng W."/>
            <person name="Wheatley M.S."/>
            <person name="Caraballo A."/>
            <person name="Polter S."/>
            <person name="Savka M.A."/>
            <person name="Hudson A.O."/>
        </authorList>
    </citation>
    <scope>NUCLEOTIDE SEQUENCE [LARGE SCALE GENOMIC DNA]</scope>
    <source>
        <strain evidence="1 2">RIT375</strain>
    </source>
</reference>
<proteinExistence type="predicted"/>
<gene>
    <name evidence="1" type="ORF">ABW01_13415</name>
</gene>
<dbReference type="RefSeq" id="WP_047956675.1">
    <property type="nucleotide sequence ID" value="NZ_LDPG01000007.1"/>
</dbReference>
<dbReference type="Proteomes" id="UP000035904">
    <property type="component" value="Unassembled WGS sequence"/>
</dbReference>
<protein>
    <submittedName>
        <fullName evidence="1">Uncharacterized protein</fullName>
    </submittedName>
</protein>
<sequence>MQKVILGMQYEPYHSLFAKHFRDFFEVCDTRINSVKELQQPIFKFEPDIIVFAEKFLDFNGIEDTSQEAINFLKSLPEKIRVCYICTREIDDPFFDDLKELGVRDIFYSEEIDIIRIVQQLKRRANSENVVFYGTPTTN</sequence>
<accession>A0A0J1HXG0</accession>
<dbReference type="AlphaFoldDB" id="A0A0J1HXG0"/>
<dbReference type="PATRIC" id="fig|1392.242.peg.5712"/>
<name>A0A0J1HXG0_BACAN</name>